<evidence type="ECO:0000313" key="2">
    <source>
        <dbReference type="EMBL" id="EKX38391.1"/>
    </source>
</evidence>
<dbReference type="GeneID" id="17295124"/>
<reference evidence="2 4" key="1">
    <citation type="journal article" date="2012" name="Nature">
        <title>Algal genomes reveal evolutionary mosaicism and the fate of nucleomorphs.</title>
        <authorList>
            <consortium name="DOE Joint Genome Institute"/>
            <person name="Curtis B.A."/>
            <person name="Tanifuji G."/>
            <person name="Burki F."/>
            <person name="Gruber A."/>
            <person name="Irimia M."/>
            <person name="Maruyama S."/>
            <person name="Arias M.C."/>
            <person name="Ball S.G."/>
            <person name="Gile G.H."/>
            <person name="Hirakawa Y."/>
            <person name="Hopkins J.F."/>
            <person name="Kuo A."/>
            <person name="Rensing S.A."/>
            <person name="Schmutz J."/>
            <person name="Symeonidi A."/>
            <person name="Elias M."/>
            <person name="Eveleigh R.J."/>
            <person name="Herman E.K."/>
            <person name="Klute M.J."/>
            <person name="Nakayama T."/>
            <person name="Obornik M."/>
            <person name="Reyes-Prieto A."/>
            <person name="Armbrust E.V."/>
            <person name="Aves S.J."/>
            <person name="Beiko R.G."/>
            <person name="Coutinho P."/>
            <person name="Dacks J.B."/>
            <person name="Durnford D.G."/>
            <person name="Fast N.M."/>
            <person name="Green B.R."/>
            <person name="Grisdale C.J."/>
            <person name="Hempel F."/>
            <person name="Henrissat B."/>
            <person name="Hoppner M.P."/>
            <person name="Ishida K."/>
            <person name="Kim E."/>
            <person name="Koreny L."/>
            <person name="Kroth P.G."/>
            <person name="Liu Y."/>
            <person name="Malik S.B."/>
            <person name="Maier U.G."/>
            <person name="McRose D."/>
            <person name="Mock T."/>
            <person name="Neilson J.A."/>
            <person name="Onodera N.T."/>
            <person name="Poole A.M."/>
            <person name="Pritham E.J."/>
            <person name="Richards T.A."/>
            <person name="Rocap G."/>
            <person name="Roy S.W."/>
            <person name="Sarai C."/>
            <person name="Schaack S."/>
            <person name="Shirato S."/>
            <person name="Slamovits C.H."/>
            <person name="Spencer D.F."/>
            <person name="Suzuki S."/>
            <person name="Worden A.Z."/>
            <person name="Zauner S."/>
            <person name="Barry K."/>
            <person name="Bell C."/>
            <person name="Bharti A.K."/>
            <person name="Crow J.A."/>
            <person name="Grimwood J."/>
            <person name="Kramer R."/>
            <person name="Lindquist E."/>
            <person name="Lucas S."/>
            <person name="Salamov A."/>
            <person name="McFadden G.I."/>
            <person name="Lane C.E."/>
            <person name="Keeling P.J."/>
            <person name="Gray M.W."/>
            <person name="Grigoriev I.V."/>
            <person name="Archibald J.M."/>
        </authorList>
    </citation>
    <scope>NUCLEOTIDE SEQUENCE</scope>
    <source>
        <strain evidence="2 4">CCMP2712</strain>
    </source>
</reference>
<dbReference type="KEGG" id="gtt:GUITHDRAFT_77294"/>
<dbReference type="PANTHER" id="PTHR24347">
    <property type="entry name" value="SERINE/THREONINE-PROTEIN KINASE"/>
    <property type="match status" value="1"/>
</dbReference>
<dbReference type="HOGENOM" id="CLU_000288_63_0_1"/>
<dbReference type="PROSITE" id="PS50011">
    <property type="entry name" value="PROTEIN_KINASE_DOM"/>
    <property type="match status" value="1"/>
</dbReference>
<dbReference type="eggNOG" id="KOG0032">
    <property type="taxonomic scope" value="Eukaryota"/>
</dbReference>
<dbReference type="EnsemblProtists" id="EKX38391">
    <property type="protein sequence ID" value="EKX38391"/>
    <property type="gene ID" value="GUITHDRAFT_77294"/>
</dbReference>
<protein>
    <recommendedName>
        <fullName evidence="1">Protein kinase domain-containing protein</fullName>
    </recommendedName>
</protein>
<dbReference type="OrthoDB" id="346907at2759"/>
<evidence type="ECO:0000313" key="3">
    <source>
        <dbReference type="EnsemblProtists" id="EKX38391"/>
    </source>
</evidence>
<proteinExistence type="predicted"/>
<dbReference type="SUPFAM" id="SSF56112">
    <property type="entry name" value="Protein kinase-like (PK-like)"/>
    <property type="match status" value="1"/>
</dbReference>
<dbReference type="PaxDb" id="55529-EKX38391"/>
<dbReference type="RefSeq" id="XP_005825371.1">
    <property type="nucleotide sequence ID" value="XM_005825314.1"/>
</dbReference>
<reference evidence="3" key="3">
    <citation type="submission" date="2015-06" db="UniProtKB">
        <authorList>
            <consortium name="EnsemblProtists"/>
        </authorList>
    </citation>
    <scope>IDENTIFICATION</scope>
</reference>
<feature type="domain" description="Protein kinase" evidence="1">
    <location>
        <begin position="1"/>
        <end position="203"/>
    </location>
</feature>
<dbReference type="EMBL" id="JH993049">
    <property type="protein sequence ID" value="EKX38391.1"/>
    <property type="molecule type" value="Genomic_DNA"/>
</dbReference>
<dbReference type="GO" id="GO:0004672">
    <property type="term" value="F:protein kinase activity"/>
    <property type="evidence" value="ECO:0007669"/>
    <property type="project" value="InterPro"/>
</dbReference>
<dbReference type="OMA" id="HARKIAC"/>
<dbReference type="InterPro" id="IPR011009">
    <property type="entry name" value="Kinase-like_dom_sf"/>
</dbReference>
<reference evidence="4" key="2">
    <citation type="submission" date="2012-11" db="EMBL/GenBank/DDBJ databases">
        <authorList>
            <person name="Kuo A."/>
            <person name="Curtis B.A."/>
            <person name="Tanifuji G."/>
            <person name="Burki F."/>
            <person name="Gruber A."/>
            <person name="Irimia M."/>
            <person name="Maruyama S."/>
            <person name="Arias M.C."/>
            <person name="Ball S.G."/>
            <person name="Gile G.H."/>
            <person name="Hirakawa Y."/>
            <person name="Hopkins J.F."/>
            <person name="Rensing S.A."/>
            <person name="Schmutz J."/>
            <person name="Symeonidi A."/>
            <person name="Elias M."/>
            <person name="Eveleigh R.J."/>
            <person name="Herman E.K."/>
            <person name="Klute M.J."/>
            <person name="Nakayama T."/>
            <person name="Obornik M."/>
            <person name="Reyes-Prieto A."/>
            <person name="Armbrust E.V."/>
            <person name="Aves S.J."/>
            <person name="Beiko R.G."/>
            <person name="Coutinho P."/>
            <person name="Dacks J.B."/>
            <person name="Durnford D.G."/>
            <person name="Fast N.M."/>
            <person name="Green B.R."/>
            <person name="Grisdale C."/>
            <person name="Hempe F."/>
            <person name="Henrissat B."/>
            <person name="Hoppner M.P."/>
            <person name="Ishida K.-I."/>
            <person name="Kim E."/>
            <person name="Koreny L."/>
            <person name="Kroth P.G."/>
            <person name="Liu Y."/>
            <person name="Malik S.-B."/>
            <person name="Maier U.G."/>
            <person name="McRose D."/>
            <person name="Mock T."/>
            <person name="Neilson J.A."/>
            <person name="Onodera N.T."/>
            <person name="Poole A.M."/>
            <person name="Pritham E.J."/>
            <person name="Richards T.A."/>
            <person name="Rocap G."/>
            <person name="Roy S.W."/>
            <person name="Sarai C."/>
            <person name="Schaack S."/>
            <person name="Shirato S."/>
            <person name="Slamovits C.H."/>
            <person name="Spencer D.F."/>
            <person name="Suzuki S."/>
            <person name="Worden A.Z."/>
            <person name="Zauner S."/>
            <person name="Barry K."/>
            <person name="Bell C."/>
            <person name="Bharti A.K."/>
            <person name="Crow J.A."/>
            <person name="Grimwood J."/>
            <person name="Kramer R."/>
            <person name="Lindquist E."/>
            <person name="Lucas S."/>
            <person name="Salamov A."/>
            <person name="McFadden G.I."/>
            <person name="Lane C.E."/>
            <person name="Keeling P.J."/>
            <person name="Gray M.W."/>
            <person name="Grigoriev I.V."/>
            <person name="Archibald J.M."/>
        </authorList>
    </citation>
    <scope>NUCLEOTIDE SEQUENCE</scope>
    <source>
        <strain evidence="4">CCMP2712</strain>
    </source>
</reference>
<name>L1IQ35_GUITC</name>
<dbReference type="GO" id="GO:0005524">
    <property type="term" value="F:ATP binding"/>
    <property type="evidence" value="ECO:0007669"/>
    <property type="project" value="InterPro"/>
</dbReference>
<accession>L1IQ35</accession>
<organism evidence="2">
    <name type="scientific">Guillardia theta (strain CCMP2712)</name>
    <name type="common">Cryptophyte</name>
    <dbReference type="NCBI Taxonomy" id="905079"/>
    <lineage>
        <taxon>Eukaryota</taxon>
        <taxon>Cryptophyceae</taxon>
        <taxon>Pyrenomonadales</taxon>
        <taxon>Geminigeraceae</taxon>
        <taxon>Guillardia</taxon>
    </lineage>
</organism>
<sequence>MGGGNYATVWRGFSKLTGEEVAFKIIVKNEVTAAEANPMHAEILKMVDHKNIIQLKDYFDEDRALCLVLELAHGGDIVEKVHSDGVFTEAAAVRYCRQILSALAHCHKRGLVHCDIKCENILFASRDPDSELKLADFGLAQLLRRLVAGRGTPEYVAPEVIESTGYDTSADMWSVGVLVYTWMSGVFPFSVPDRDKDNQPISR</sequence>
<evidence type="ECO:0000313" key="4">
    <source>
        <dbReference type="Proteomes" id="UP000011087"/>
    </source>
</evidence>
<dbReference type="InterPro" id="IPR008271">
    <property type="entry name" value="Ser/Thr_kinase_AS"/>
</dbReference>
<evidence type="ECO:0000259" key="1">
    <source>
        <dbReference type="PROSITE" id="PS50011"/>
    </source>
</evidence>
<dbReference type="STRING" id="905079.L1IQ35"/>
<keyword evidence="4" id="KW-1185">Reference proteome</keyword>
<dbReference type="Gene3D" id="1.10.510.10">
    <property type="entry name" value="Transferase(Phosphotransferase) domain 1"/>
    <property type="match status" value="1"/>
</dbReference>
<dbReference type="SMART" id="SM00220">
    <property type="entry name" value="S_TKc"/>
    <property type="match status" value="1"/>
</dbReference>
<dbReference type="Pfam" id="PF00069">
    <property type="entry name" value="Pkinase"/>
    <property type="match status" value="1"/>
</dbReference>
<dbReference type="Proteomes" id="UP000011087">
    <property type="component" value="Unassembled WGS sequence"/>
</dbReference>
<gene>
    <name evidence="2" type="ORF">GUITHDRAFT_77294</name>
</gene>
<dbReference type="PROSITE" id="PS00108">
    <property type="entry name" value="PROTEIN_KINASE_ST"/>
    <property type="match status" value="1"/>
</dbReference>
<dbReference type="InterPro" id="IPR000719">
    <property type="entry name" value="Prot_kinase_dom"/>
</dbReference>
<dbReference type="AlphaFoldDB" id="L1IQ35"/>